<comment type="caution">
    <text evidence="2">The sequence shown here is derived from an EMBL/GenBank/DDBJ whole genome shotgun (WGS) entry which is preliminary data.</text>
</comment>
<feature type="transmembrane region" description="Helical" evidence="1">
    <location>
        <begin position="896"/>
        <end position="918"/>
    </location>
</feature>
<evidence type="ECO:0000256" key="1">
    <source>
        <dbReference type="SAM" id="Phobius"/>
    </source>
</evidence>
<sequence length="1019" mass="113011">MPTENLVLRAIRKEDFLDLTFELVNLHTEGTPLHIVKTDASQPARLIVHFPPQHIVEALSYPSVKPFQAMLAGPSHLVFKLPDDQDRWPLTLKTLLNWQNYRPVLASNALPPGATTGPGLCMPRIDETALEIPTGMYLSPDELGVWCHAFSRVMHDGRIELWHTRLGEQKTASDCGFREGGNTRVIWAPDVNIPFPNSLTDEARKNFASLSADFSIPSLPMWIFQRYGGGEYAYRVWRTNLDGYGLPHQYIPQPVHTRRLMLSSFGAWAKLEGSWEYPTIIAGQNDHLGYPKITYTQWQHIASQGRDQYVKTVQKAYLCDTGHRASITTITERTFDGITTSVTALLTQYIYIEILEPVKDYSDPKIAAAYENGGREMPFRRIHITTPSTPELESFSDREPFWPKQKGRDDYFMFQMVAEDWEGNVVHFERPLLCVPLPDEQADWNNIVQYYNADANRELRTVSMQAQSIALAETCSDSRGKTTLQTDRVLFEAQLVKGNAVGQLPKPHPLFLPAMKEAKVNLPAVDRLLGRPMTVDISLDDGYLADGFERTINKGEVFAKLNRKLELPFPAEKAGGLVKPDTAIQALSRSLGPVADPENLKIGKFDISIFDKARFLGGITLKDILQQVDFDPDAIIKASEFSPEKLTKQLDIPDFRIEVPFITTRPLYPPGVAHTATTVPIAIETRFVWKPCIRDYCFPETSPFFRFLTKKQDTKFSDDAQLIVNSRLVFPTDGKASSYEVNGSLKDFAMNFAGALTIRFTSLSFCAKSDKKMDVSAKGMDLIFEGPLQFVNTIRNILPADGFSDPPFLDVTASGIRAGYTLSIPTLGVGIFSLQNISLGASLTLPFNDQPAGVRFAISERHHPFLVTVGVFGGGGFFSLGLNVHGIEQIEAAIEFGGNVSLNLGVASGGIYVMAGIYFGMAGNDVKLSGYLRCGGYLSVLGLIGVSVEFYMGLTYRQKKSGGGEVWGQASVTVGVKVAFLSKSVTLTIERKFAGAAGDPTFADMVEPSEWEQYCLAFA</sequence>
<feature type="transmembrane region" description="Helical" evidence="1">
    <location>
        <begin position="930"/>
        <end position="951"/>
    </location>
</feature>
<reference evidence="2 3" key="1">
    <citation type="submission" date="2013-05" db="EMBL/GenBank/DDBJ databases">
        <authorList>
            <person name="Strain E.A."/>
            <person name="Brown E."/>
            <person name="Allard M.W."/>
            <person name="Luo Y.L."/>
        </authorList>
    </citation>
    <scope>NUCLEOTIDE SEQUENCE [LARGE SCALE GENOMIC DNA]</scope>
    <source>
        <strain evidence="2 3">TS-15</strain>
    </source>
</reference>
<dbReference type="PATRIC" id="fig|1117108.3.peg.5894"/>
<keyword evidence="1" id="KW-0472">Membrane</keyword>
<gene>
    <name evidence="2" type="ORF">PAALTS15_28526</name>
</gene>
<organism evidence="2 3">
    <name type="scientific">Paenibacillus alvei TS-15</name>
    <dbReference type="NCBI Taxonomy" id="1117108"/>
    <lineage>
        <taxon>Bacteria</taxon>
        <taxon>Bacillati</taxon>
        <taxon>Bacillota</taxon>
        <taxon>Bacilli</taxon>
        <taxon>Bacillales</taxon>
        <taxon>Paenibacillaceae</taxon>
        <taxon>Paenibacillus</taxon>
    </lineage>
</organism>
<keyword evidence="1" id="KW-1133">Transmembrane helix</keyword>
<evidence type="ECO:0000313" key="2">
    <source>
        <dbReference type="EMBL" id="EPY03769.1"/>
    </source>
</evidence>
<dbReference type="AlphaFoldDB" id="S9SG83"/>
<dbReference type="EMBL" id="ATMT01000104">
    <property type="protein sequence ID" value="EPY03769.1"/>
    <property type="molecule type" value="Genomic_DNA"/>
</dbReference>
<name>S9SG83_PAEAL</name>
<keyword evidence="1" id="KW-0812">Transmembrane</keyword>
<protein>
    <submittedName>
        <fullName evidence="2">Uncharacterized protein</fullName>
    </submittedName>
</protein>
<proteinExistence type="predicted"/>
<evidence type="ECO:0000313" key="3">
    <source>
        <dbReference type="Proteomes" id="UP000015344"/>
    </source>
</evidence>
<dbReference type="RefSeq" id="WP_021262806.1">
    <property type="nucleotide sequence ID" value="NZ_ATMT01000104.1"/>
</dbReference>
<dbReference type="eggNOG" id="ENOG502Z7KR">
    <property type="taxonomic scope" value="Bacteria"/>
</dbReference>
<feature type="transmembrane region" description="Helical" evidence="1">
    <location>
        <begin position="865"/>
        <end position="884"/>
    </location>
</feature>
<dbReference type="Proteomes" id="UP000015344">
    <property type="component" value="Unassembled WGS sequence"/>
</dbReference>
<accession>S9SG83</accession>